<dbReference type="SUPFAM" id="SSF109604">
    <property type="entry name" value="HD-domain/PDEase-like"/>
    <property type="match status" value="1"/>
</dbReference>
<gene>
    <name evidence="2" type="ORF">BOW51_08775</name>
</gene>
<dbReference type="InterPro" id="IPR037522">
    <property type="entry name" value="HD_GYP_dom"/>
</dbReference>
<dbReference type="CDD" id="cd00077">
    <property type="entry name" value="HDc"/>
    <property type="match status" value="1"/>
</dbReference>
<dbReference type="InterPro" id="IPR052020">
    <property type="entry name" value="Cyclic_di-GMP/3'3'-cGAMP_PDE"/>
</dbReference>
<dbReference type="RefSeq" id="WP_078487642.1">
    <property type="nucleotide sequence ID" value="NZ_MPRJ01000054.1"/>
</dbReference>
<evidence type="ECO:0000313" key="3">
    <source>
        <dbReference type="Proteomes" id="UP000190896"/>
    </source>
</evidence>
<dbReference type="InterPro" id="IPR003607">
    <property type="entry name" value="HD/PDEase_dom"/>
</dbReference>
<dbReference type="PANTHER" id="PTHR45228">
    <property type="entry name" value="CYCLIC DI-GMP PHOSPHODIESTERASE TM_0186-RELATED"/>
    <property type="match status" value="1"/>
</dbReference>
<dbReference type="GO" id="GO:0008081">
    <property type="term" value="F:phosphoric diester hydrolase activity"/>
    <property type="evidence" value="ECO:0007669"/>
    <property type="project" value="UniProtKB-ARBA"/>
</dbReference>
<dbReference type="AlphaFoldDB" id="A0A1T2KTE9"/>
<evidence type="ECO:0000313" key="2">
    <source>
        <dbReference type="EMBL" id="OOZ36125.1"/>
    </source>
</evidence>
<dbReference type="Gene3D" id="1.10.3210.10">
    <property type="entry name" value="Hypothetical protein af1432"/>
    <property type="match status" value="1"/>
</dbReference>
<dbReference type="PANTHER" id="PTHR45228:SF5">
    <property type="entry name" value="CYCLIC DI-GMP PHOSPHODIESTERASE VC_1348-RELATED"/>
    <property type="match status" value="1"/>
</dbReference>
<reference evidence="2 3" key="1">
    <citation type="submission" date="2016-11" db="EMBL/GenBank/DDBJ databases">
        <title>Mixed transmission modes and dynamic genome evolution in an obligate animal-bacterial symbiosis.</title>
        <authorList>
            <person name="Russell S.L."/>
            <person name="Corbett-Detig R.B."/>
            <person name="Cavanaugh C.M."/>
        </authorList>
    </citation>
    <scope>NUCLEOTIDE SEQUENCE [LARGE SCALE GENOMIC DNA]</scope>
    <source>
        <strain evidence="2">Se-Cadez</strain>
    </source>
</reference>
<protein>
    <recommendedName>
        <fullName evidence="1">HD-GYP domain-containing protein</fullName>
    </recommendedName>
</protein>
<dbReference type="OrthoDB" id="9816273at2"/>
<organism evidence="2 3">
    <name type="scientific">Solemya velesiana gill symbiont</name>
    <dbReference type="NCBI Taxonomy" id="1918948"/>
    <lineage>
        <taxon>Bacteria</taxon>
        <taxon>Pseudomonadati</taxon>
        <taxon>Pseudomonadota</taxon>
        <taxon>Gammaproteobacteria</taxon>
        <taxon>sulfur-oxidizing symbionts</taxon>
    </lineage>
</organism>
<dbReference type="EMBL" id="MPRJ01000054">
    <property type="protein sequence ID" value="OOZ36125.1"/>
    <property type="molecule type" value="Genomic_DNA"/>
</dbReference>
<proteinExistence type="predicted"/>
<keyword evidence="3" id="KW-1185">Reference proteome</keyword>
<dbReference type="Proteomes" id="UP000190896">
    <property type="component" value="Unassembled WGS sequence"/>
</dbReference>
<dbReference type="Pfam" id="PF13487">
    <property type="entry name" value="HD_5"/>
    <property type="match status" value="1"/>
</dbReference>
<sequence>MLVVIRSYARNLGHFFNSENRVLAEATEGKLDGAVTVSTNDEFGVMIKTLCQQTEELQRTQDVTILSLASLAEARDNETGAHILRTQAYVRALAMELREHSRFEHALDDRSIDLIYKSAPLHDIGKVGIPDRILLKPGKLDDEEFRIMKTHAEIGGEALAVAEAELGGSSFLSFAREIATTHHEKWDGSGYPKGLKRVFDLVKDFGTSPLARCAHDG</sequence>
<name>A0A1T2KTE9_9GAMM</name>
<comment type="caution">
    <text evidence="2">The sequence shown here is derived from an EMBL/GenBank/DDBJ whole genome shotgun (WGS) entry which is preliminary data.</text>
</comment>
<feature type="domain" description="HD-GYP" evidence="1">
    <location>
        <begin position="57"/>
        <end position="217"/>
    </location>
</feature>
<evidence type="ECO:0000259" key="1">
    <source>
        <dbReference type="PROSITE" id="PS51832"/>
    </source>
</evidence>
<accession>A0A1T2KTE9</accession>
<dbReference type="PROSITE" id="PS51832">
    <property type="entry name" value="HD_GYP"/>
    <property type="match status" value="1"/>
</dbReference>